<gene>
    <name evidence="2" type="ORF">PG993_004798</name>
</gene>
<dbReference type="GO" id="GO:0008168">
    <property type="term" value="F:methyltransferase activity"/>
    <property type="evidence" value="ECO:0007669"/>
    <property type="project" value="UniProtKB-KW"/>
</dbReference>
<accession>A0ABR1TDU3</accession>
<protein>
    <submittedName>
        <fullName evidence="2">S-adenosyl-L-methionine-dependent methyltransferase</fullName>
    </submittedName>
</protein>
<organism evidence="2 3">
    <name type="scientific">Apiospora rasikravindrae</name>
    <dbReference type="NCBI Taxonomy" id="990691"/>
    <lineage>
        <taxon>Eukaryota</taxon>
        <taxon>Fungi</taxon>
        <taxon>Dikarya</taxon>
        <taxon>Ascomycota</taxon>
        <taxon>Pezizomycotina</taxon>
        <taxon>Sordariomycetes</taxon>
        <taxon>Xylariomycetidae</taxon>
        <taxon>Amphisphaeriales</taxon>
        <taxon>Apiosporaceae</taxon>
        <taxon>Apiospora</taxon>
    </lineage>
</organism>
<keyword evidence="2" id="KW-0489">Methyltransferase</keyword>
<keyword evidence="2" id="KW-0808">Transferase</keyword>
<dbReference type="Proteomes" id="UP001444661">
    <property type="component" value="Unassembled WGS sequence"/>
</dbReference>
<evidence type="ECO:0000313" key="3">
    <source>
        <dbReference type="Proteomes" id="UP001444661"/>
    </source>
</evidence>
<evidence type="ECO:0000313" key="2">
    <source>
        <dbReference type="EMBL" id="KAK8044774.1"/>
    </source>
</evidence>
<keyword evidence="3" id="KW-1185">Reference proteome</keyword>
<dbReference type="GO" id="GO:0032259">
    <property type="term" value="P:methylation"/>
    <property type="evidence" value="ECO:0007669"/>
    <property type="project" value="UniProtKB-KW"/>
</dbReference>
<feature type="domain" description="Methyltransferase type 11" evidence="1">
    <location>
        <begin position="48"/>
        <end position="150"/>
    </location>
</feature>
<sequence length="212" mass="22305">MSASFKPKQIVAIDETSLQEFLGSATEAISHDFLQPLVPLPAGSHIHDNGCGSGAITKALFALQPPSHEDNLDMGKVAIRVSATDKSAAAAARVQSMAASEGWPGTALGFPDGTFSHSLTGFVFLQLGEGADEACAGEIYRTLRPGGLAVVATWEDLPSMAVFRRAVERLHGDDEGDTPEALPDMLQMQAYGGRQVEQAMLRARFPPGQGAG</sequence>
<dbReference type="EMBL" id="JAQQWK010000003">
    <property type="protein sequence ID" value="KAK8044774.1"/>
    <property type="molecule type" value="Genomic_DNA"/>
</dbReference>
<dbReference type="InterPro" id="IPR029063">
    <property type="entry name" value="SAM-dependent_MTases_sf"/>
</dbReference>
<evidence type="ECO:0000259" key="1">
    <source>
        <dbReference type="Pfam" id="PF08241"/>
    </source>
</evidence>
<comment type="caution">
    <text evidence="2">The sequence shown here is derived from an EMBL/GenBank/DDBJ whole genome shotgun (WGS) entry which is preliminary data.</text>
</comment>
<dbReference type="SUPFAM" id="SSF53335">
    <property type="entry name" value="S-adenosyl-L-methionine-dependent methyltransferases"/>
    <property type="match status" value="1"/>
</dbReference>
<reference evidence="2 3" key="1">
    <citation type="submission" date="2023-01" db="EMBL/GenBank/DDBJ databases">
        <title>Analysis of 21 Apiospora genomes using comparative genomics revels a genus with tremendous synthesis potential of carbohydrate active enzymes and secondary metabolites.</title>
        <authorList>
            <person name="Sorensen T."/>
        </authorList>
    </citation>
    <scope>NUCLEOTIDE SEQUENCE [LARGE SCALE GENOMIC DNA]</scope>
    <source>
        <strain evidence="2 3">CBS 33761</strain>
    </source>
</reference>
<proteinExistence type="predicted"/>
<dbReference type="Gene3D" id="3.40.50.150">
    <property type="entry name" value="Vaccinia Virus protein VP39"/>
    <property type="match status" value="1"/>
</dbReference>
<dbReference type="Pfam" id="PF08241">
    <property type="entry name" value="Methyltransf_11"/>
    <property type="match status" value="1"/>
</dbReference>
<dbReference type="InterPro" id="IPR013216">
    <property type="entry name" value="Methyltransf_11"/>
</dbReference>
<name>A0ABR1TDU3_9PEZI</name>